<dbReference type="OrthoDB" id="2431911at2759"/>
<feature type="compositionally biased region" description="Polar residues" evidence="1">
    <location>
        <begin position="154"/>
        <end position="165"/>
    </location>
</feature>
<reference evidence="2" key="1">
    <citation type="journal article" date="2020" name="Fungal Divers.">
        <title>Resolving the Mortierellaceae phylogeny through synthesis of multi-gene phylogenetics and phylogenomics.</title>
        <authorList>
            <person name="Vandepol N."/>
            <person name="Liber J."/>
            <person name="Desiro A."/>
            <person name="Na H."/>
            <person name="Kennedy M."/>
            <person name="Barry K."/>
            <person name="Grigoriev I.V."/>
            <person name="Miller A.N."/>
            <person name="O'Donnell K."/>
            <person name="Stajich J.E."/>
            <person name="Bonito G."/>
        </authorList>
    </citation>
    <scope>NUCLEOTIDE SEQUENCE</scope>
    <source>
        <strain evidence="2">KOD948</strain>
    </source>
</reference>
<proteinExistence type="predicted"/>
<evidence type="ECO:0000256" key="1">
    <source>
        <dbReference type="SAM" id="MobiDB-lite"/>
    </source>
</evidence>
<dbReference type="Proteomes" id="UP000726737">
    <property type="component" value="Unassembled WGS sequence"/>
</dbReference>
<accession>A0A9P6PZF8</accession>
<evidence type="ECO:0000313" key="2">
    <source>
        <dbReference type="EMBL" id="KAG0255971.1"/>
    </source>
</evidence>
<dbReference type="Gene3D" id="3.30.900.20">
    <property type="match status" value="1"/>
</dbReference>
<keyword evidence="3" id="KW-1185">Reference proteome</keyword>
<feature type="compositionally biased region" description="Basic and acidic residues" evidence="1">
    <location>
        <begin position="210"/>
        <end position="240"/>
    </location>
</feature>
<dbReference type="InterPro" id="IPR053729">
    <property type="entry name" value="MAD2L1BP_domain_sf"/>
</dbReference>
<feature type="region of interest" description="Disordered" evidence="1">
    <location>
        <begin position="148"/>
        <end position="240"/>
    </location>
</feature>
<gene>
    <name evidence="2" type="ORF">BG011_004840</name>
</gene>
<dbReference type="EMBL" id="JAAAJA010000323">
    <property type="protein sequence ID" value="KAG0255971.1"/>
    <property type="molecule type" value="Genomic_DNA"/>
</dbReference>
<organism evidence="2 3">
    <name type="scientific">Mortierella polycephala</name>
    <dbReference type="NCBI Taxonomy" id="41804"/>
    <lineage>
        <taxon>Eukaryota</taxon>
        <taxon>Fungi</taxon>
        <taxon>Fungi incertae sedis</taxon>
        <taxon>Mucoromycota</taxon>
        <taxon>Mortierellomycotina</taxon>
        <taxon>Mortierellomycetes</taxon>
        <taxon>Mortierellales</taxon>
        <taxon>Mortierellaceae</taxon>
        <taxon>Mortierella</taxon>
    </lineage>
</organism>
<evidence type="ECO:0000313" key="3">
    <source>
        <dbReference type="Proteomes" id="UP000726737"/>
    </source>
</evidence>
<name>A0A9P6PZF8_9FUNG</name>
<comment type="caution">
    <text evidence="2">The sequence shown here is derived from an EMBL/GenBank/DDBJ whole genome shotgun (WGS) entry which is preliminary data.</text>
</comment>
<feature type="compositionally biased region" description="Polar residues" evidence="1">
    <location>
        <begin position="173"/>
        <end position="194"/>
    </location>
</feature>
<sequence length="414" mass="46577">MSPAATRDEICRISKLVDMTLPRPIPAKTALRMIKNSIKILMFTRGLMNSSWNHLEMLLEQERMQEESGWSSREDALRTKSLKEFLDRGERMFTDLEESIYTQLYANFQSKPDLTTSSPAAIYISLALILGTTVTTPKEQYMIRIGPLEPQQPTPKATSPSSNPFTLIPPLSECSTLSNDSEIQSSMQQQVDSNTCDENDEHGSGTTRGMKREREEQDRQEPQPHEVRLEEQKQHREEARWERQLAQKIVGVTVVPNDQSSADQRSNSDQQQESSVAMDGYATLLGRTHVHLLMKARSGQRFAGMLPKQMIVLQEDYSINEIEDAKEKKASQSERSSTTAASMTAIASKKKKTRWPIHHLHILAPTSTYASAPASESSSMTTSPKTTLDDMANVHANEMWYQVGFGIPVLTSDL</sequence>
<protein>
    <submittedName>
        <fullName evidence="2">Uncharacterized protein</fullName>
    </submittedName>
</protein>
<dbReference type="AlphaFoldDB" id="A0A9P6PZF8"/>